<dbReference type="PANTHER" id="PTHR38454">
    <property type="entry name" value="INTEGRAL MEMBRANE PROTEIN-RELATED"/>
    <property type="match status" value="1"/>
</dbReference>
<comment type="caution">
    <text evidence="3">The sequence shown here is derived from an EMBL/GenBank/DDBJ whole genome shotgun (WGS) entry which is preliminary data.</text>
</comment>
<feature type="transmembrane region" description="Helical" evidence="2">
    <location>
        <begin position="51"/>
        <end position="69"/>
    </location>
</feature>
<feature type="transmembrane region" description="Helical" evidence="2">
    <location>
        <begin position="479"/>
        <end position="496"/>
    </location>
</feature>
<keyword evidence="2" id="KW-1133">Transmembrane helix</keyword>
<keyword evidence="2" id="KW-0472">Membrane</keyword>
<keyword evidence="2" id="KW-0812">Transmembrane</keyword>
<feature type="compositionally biased region" description="Polar residues" evidence="1">
    <location>
        <begin position="527"/>
        <end position="536"/>
    </location>
</feature>
<dbReference type="PANTHER" id="PTHR38454:SF1">
    <property type="entry name" value="INTEGRAL MEMBRANE PROTEIN"/>
    <property type="match status" value="1"/>
</dbReference>
<name>K1SV83_9ZZZZ</name>
<evidence type="ECO:0008006" key="4">
    <source>
        <dbReference type="Google" id="ProtNLM"/>
    </source>
</evidence>
<dbReference type="EMBL" id="AJWY01012013">
    <property type="protein sequence ID" value="EKC51151.1"/>
    <property type="molecule type" value="Genomic_DNA"/>
</dbReference>
<feature type="transmembrane region" description="Helical" evidence="2">
    <location>
        <begin position="76"/>
        <end position="94"/>
    </location>
</feature>
<feature type="transmembrane region" description="Helical" evidence="2">
    <location>
        <begin position="20"/>
        <end position="39"/>
    </location>
</feature>
<reference evidence="3" key="1">
    <citation type="journal article" date="2013" name="Environ. Microbiol.">
        <title>Microbiota from the distal guts of lean and obese adolescents exhibit partial functional redundancy besides clear differences in community structure.</title>
        <authorList>
            <person name="Ferrer M."/>
            <person name="Ruiz A."/>
            <person name="Lanza F."/>
            <person name="Haange S.B."/>
            <person name="Oberbach A."/>
            <person name="Till H."/>
            <person name="Bargiela R."/>
            <person name="Campoy C."/>
            <person name="Segura M.T."/>
            <person name="Richter M."/>
            <person name="von Bergen M."/>
            <person name="Seifert J."/>
            <person name="Suarez A."/>
        </authorList>
    </citation>
    <scope>NUCLEOTIDE SEQUENCE</scope>
</reference>
<gene>
    <name evidence="3" type="ORF">LEA_17546</name>
</gene>
<evidence type="ECO:0000256" key="1">
    <source>
        <dbReference type="SAM" id="MobiDB-lite"/>
    </source>
</evidence>
<dbReference type="Pfam" id="PF09586">
    <property type="entry name" value="YfhO"/>
    <property type="match status" value="1"/>
</dbReference>
<organism evidence="3">
    <name type="scientific">human gut metagenome</name>
    <dbReference type="NCBI Taxonomy" id="408170"/>
    <lineage>
        <taxon>unclassified sequences</taxon>
        <taxon>metagenomes</taxon>
        <taxon>organismal metagenomes</taxon>
    </lineage>
</organism>
<evidence type="ECO:0000313" key="3">
    <source>
        <dbReference type="EMBL" id="EKC51151.1"/>
    </source>
</evidence>
<feature type="non-terminal residue" evidence="3">
    <location>
        <position position="575"/>
    </location>
</feature>
<feature type="region of interest" description="Disordered" evidence="1">
    <location>
        <begin position="527"/>
        <end position="575"/>
    </location>
</feature>
<evidence type="ECO:0000256" key="2">
    <source>
        <dbReference type="SAM" id="Phobius"/>
    </source>
</evidence>
<proteinExistence type="predicted"/>
<dbReference type="InterPro" id="IPR018580">
    <property type="entry name" value="Uncharacterised_YfhO"/>
</dbReference>
<dbReference type="AlphaFoldDB" id="K1SV83"/>
<sequence length="575" mass="64236">MYSFVLLVMAYKALIHIKDFSGKEILATGLGFALFLVLVEKITSKNIGDMSLGLSIIFGVGYVLILRLLKDKKYQASAVSILLLCTVTSEIALGNTNHYSMNQNKTNYTSDYDDFRTLKNELDDYDGNGFYRMELTNLRTRMDPCWYDYNGVSVFSSMAYESVSNMQQELGMFGNYINSYTYNPQTPVYNAMFGLKYLVDNCGYYLNDELYSSIMQNGKFTAYKNNYALPLAFAVNKDVASWSSKDALNPFEAQNNWFEKATGVSDVLKQVDISNVTYSNLSTFSDMQLSVGLLAYSKNTSGASASFTAEIVPQTNANMYVYVKSASSDNATITADGFSKTFDTDDGYIIDLGERTPEETVYVDVPIKNSAADSGTISFYVYSLDMDKFKEGYEKLSGSGELKITSYNDTEIFGDITVNDGEMVYTSIPYDTNWEVYVDGVKVKADDIVKISDSLMGFYAEPGEHEIYFRYYSYGLRNGAIISIITIIIATLLIIMKRRKVLFYKKNKQDKWLLLNENAAAFDVSSAANPNDTSISGRADPPTEAIKRDLPEDNSTADKTPDEEISSPEKGSDNA</sequence>
<accession>K1SV83</accession>
<protein>
    <recommendedName>
        <fullName evidence="4">Bacterial membrane protein YfhO</fullName>
    </recommendedName>
</protein>